<accession>A0ABV5FQU6</accession>
<keyword evidence="2" id="KW-1185">Reference proteome</keyword>
<evidence type="ECO:0000313" key="2">
    <source>
        <dbReference type="Proteomes" id="UP001589589"/>
    </source>
</evidence>
<proteinExistence type="predicted"/>
<comment type="caution">
    <text evidence="1">The sequence shown here is derived from an EMBL/GenBank/DDBJ whole genome shotgun (WGS) entry which is preliminary data.</text>
</comment>
<dbReference type="Proteomes" id="UP001589589">
    <property type="component" value="Unassembled WGS sequence"/>
</dbReference>
<sequence>MATLAQIYDWFMTGKKPTQAQFWASWGSFWNKEEAIPQSAISNLASALNAKAEKDQFDGHKTDVNAHADLFEEKLDVSVFEDYKNDPNAHAALFAKAKVFAIGEMLVFKTEGNEDDATREIGDFCMGFVENQFISAPYLGGDIMLLSSYDI</sequence>
<reference evidence="1 2" key="1">
    <citation type="submission" date="2024-09" db="EMBL/GenBank/DDBJ databases">
        <authorList>
            <person name="Sun Q."/>
            <person name="Mori K."/>
        </authorList>
    </citation>
    <scope>NUCLEOTIDE SEQUENCE [LARGE SCALE GENOMIC DNA]</scope>
    <source>
        <strain evidence="1 2">CECT 7908</strain>
    </source>
</reference>
<dbReference type="RefSeq" id="WP_290260067.1">
    <property type="nucleotide sequence ID" value="NZ_JAUFQQ010000003.1"/>
</dbReference>
<name>A0ABV5FQU6_9FLAO</name>
<dbReference type="EMBL" id="JBHMEX010000058">
    <property type="protein sequence ID" value="MFB9065921.1"/>
    <property type="molecule type" value="Genomic_DNA"/>
</dbReference>
<gene>
    <name evidence="1" type="ORF">ACFFUQ_18035</name>
</gene>
<protein>
    <submittedName>
        <fullName evidence="1">Uncharacterized protein</fullName>
    </submittedName>
</protein>
<organism evidence="1 2">
    <name type="scientific">Flavobacterium branchiarum</name>
    <dbReference type="NCBI Taxonomy" id="1114870"/>
    <lineage>
        <taxon>Bacteria</taxon>
        <taxon>Pseudomonadati</taxon>
        <taxon>Bacteroidota</taxon>
        <taxon>Flavobacteriia</taxon>
        <taxon>Flavobacteriales</taxon>
        <taxon>Flavobacteriaceae</taxon>
        <taxon>Flavobacterium</taxon>
    </lineage>
</organism>
<evidence type="ECO:0000313" key="1">
    <source>
        <dbReference type="EMBL" id="MFB9065921.1"/>
    </source>
</evidence>